<dbReference type="HOGENOM" id="CLU_007154_1_1_11"/>
<organism evidence="1 2">
    <name type="scientific">Nocardioides simplex</name>
    <name type="common">Arthrobacter simplex</name>
    <dbReference type="NCBI Taxonomy" id="2045"/>
    <lineage>
        <taxon>Bacteria</taxon>
        <taxon>Bacillati</taxon>
        <taxon>Actinomycetota</taxon>
        <taxon>Actinomycetes</taxon>
        <taxon>Propionibacteriales</taxon>
        <taxon>Nocardioidaceae</taxon>
        <taxon>Pimelobacter</taxon>
    </lineage>
</organism>
<dbReference type="Proteomes" id="UP000030300">
    <property type="component" value="Chromosome"/>
</dbReference>
<dbReference type="InterPro" id="IPR008040">
    <property type="entry name" value="Hydant_A_N"/>
</dbReference>
<keyword evidence="1" id="KW-0378">Hydrolase</keyword>
<dbReference type="InterPro" id="IPR002821">
    <property type="entry name" value="Hydantoinase_A"/>
</dbReference>
<dbReference type="Pfam" id="PF01968">
    <property type="entry name" value="Hydantoinase_A"/>
    <property type="match status" value="1"/>
</dbReference>
<dbReference type="KEGG" id="psim:KR76_13350"/>
<dbReference type="Pfam" id="PF05378">
    <property type="entry name" value="Hydant_A_N"/>
    <property type="match status" value="1"/>
</dbReference>
<dbReference type="PANTHER" id="PTHR11365:SF10">
    <property type="entry name" value="HYDANTOINASE_OXOPROLINASE"/>
    <property type="match status" value="1"/>
</dbReference>
<evidence type="ECO:0000313" key="2">
    <source>
        <dbReference type="Proteomes" id="UP000030300"/>
    </source>
</evidence>
<dbReference type="InterPro" id="IPR045079">
    <property type="entry name" value="Oxoprolinase-like"/>
</dbReference>
<name>A0A0A1DTP8_NOCSI</name>
<dbReference type="STRING" id="2045.KR76_13350"/>
<dbReference type="AlphaFoldDB" id="A0A0A1DTP8"/>
<dbReference type="EC" id="3.5.2.14" evidence="1"/>
<dbReference type="RefSeq" id="WP_218030662.1">
    <property type="nucleotide sequence ID" value="NZ_BJMC01000009.1"/>
</dbReference>
<evidence type="ECO:0000313" key="1">
    <source>
        <dbReference type="EMBL" id="AIY19918.2"/>
    </source>
</evidence>
<dbReference type="eggNOG" id="COG0145">
    <property type="taxonomic scope" value="Bacteria"/>
</dbReference>
<sequence>MLRLGIDVGGTNTDAVLLAGDTVVAAAKEASSADVTTGIARAVGAVLAGRPGQAREVAAVMIGTTHFLNALVDGSQLAPTAVIRLGLPAAAAVPPLSGWPDRLRASVGGHVFLCRGGHEYDGRLISPFDPAEFRAAVDAAHHAGARSYAISSVFSPVDPDMELAAAQILAEELPDAPVSLSHEIGTLGLLERENATALNAALRELAEVVTHGLVAAVRAAGVAAPIFLSSNDGTLMGVEYARRFPVAALASGPANSMRGAAVLAGRPTCTVIDVGGTTVDIGVLEQGYPREAPDDVSVALVPTNVRMPDVISLSFGGGSVVGGTAAHPTLGPRSVGPRLRREALAFGGDVLTATDIAVAAGRSDLGDAALVRRVPDALVTAVLAQVRRALGDAVDRMRLSVDPVTAVVVGGGGAIVPDDLPGVAEVIRPAHHEVANAVGAAVAVVSGEVDRVVTARRSGARAAVDAACQEAIDRAIAAGARPSTVQVVDTVRLPLNYLPGEAYRVRVKAVGELALQEPVPAVPRG</sequence>
<dbReference type="PANTHER" id="PTHR11365">
    <property type="entry name" value="5-OXOPROLINASE RELATED"/>
    <property type="match status" value="1"/>
</dbReference>
<dbReference type="SUPFAM" id="SSF53067">
    <property type="entry name" value="Actin-like ATPase domain"/>
    <property type="match status" value="2"/>
</dbReference>
<reference evidence="1 2" key="1">
    <citation type="journal article" date="2015" name="Genome Announc.">
        <title>Complete Genome Sequence of Steroid-Transforming Nocardioides simplex VKM Ac-2033D.</title>
        <authorList>
            <person name="Shtratnikova V.Y."/>
            <person name="Schelkunov M.I."/>
            <person name="Pekov Y.A."/>
            <person name="Fokina V.V."/>
            <person name="Logacheva M.D."/>
            <person name="Sokolov S.L."/>
            <person name="Bragin E.Y."/>
            <person name="Ashapkin V.V."/>
            <person name="Donova M.V."/>
        </authorList>
    </citation>
    <scope>NUCLEOTIDE SEQUENCE [LARGE SCALE GENOMIC DNA]</scope>
    <source>
        <strain evidence="1 2">VKM Ac-2033D</strain>
    </source>
</reference>
<keyword evidence="2" id="KW-1185">Reference proteome</keyword>
<dbReference type="GeneID" id="96609854"/>
<dbReference type="EMBL" id="CP009896">
    <property type="protein sequence ID" value="AIY19918.2"/>
    <property type="molecule type" value="Genomic_DNA"/>
</dbReference>
<dbReference type="InterPro" id="IPR043129">
    <property type="entry name" value="ATPase_NBD"/>
</dbReference>
<dbReference type="GO" id="GO:0047423">
    <property type="term" value="F:N-methylhydantoinase (ATP-hydrolyzing) activity"/>
    <property type="evidence" value="ECO:0007669"/>
    <property type="project" value="UniProtKB-EC"/>
</dbReference>
<proteinExistence type="predicted"/>
<gene>
    <name evidence="1" type="ORF">KR76_13350</name>
</gene>
<accession>A0A0A1DTP8</accession>
<protein>
    <submittedName>
        <fullName evidence="1">N-methylhydantoinase (ATP-hydrolyzing)</fullName>
        <ecNumber evidence="1">3.5.2.14</ecNumber>
    </submittedName>
</protein>